<dbReference type="OrthoDB" id="5853148at2759"/>
<keyword evidence="2" id="KW-1185">Reference proteome</keyword>
<evidence type="ECO:0000313" key="1">
    <source>
        <dbReference type="EMBL" id="CAB3407221.1"/>
    </source>
</evidence>
<reference evidence="1 2" key="1">
    <citation type="submission" date="2020-04" db="EMBL/GenBank/DDBJ databases">
        <authorList>
            <person name="Laetsch R D."/>
            <person name="Stevens L."/>
            <person name="Kumar S."/>
            <person name="Blaxter L. M."/>
        </authorList>
    </citation>
    <scope>NUCLEOTIDE SEQUENCE [LARGE SCALE GENOMIC DNA]</scope>
</reference>
<protein>
    <submittedName>
        <fullName evidence="1">Uncharacterized protein</fullName>
    </submittedName>
</protein>
<dbReference type="EMBL" id="CADEPM010000006">
    <property type="protein sequence ID" value="CAB3407221.1"/>
    <property type="molecule type" value="Genomic_DNA"/>
</dbReference>
<gene>
    <name evidence="1" type="ORF">CBOVIS_LOCUS9182</name>
</gene>
<evidence type="ECO:0000313" key="2">
    <source>
        <dbReference type="Proteomes" id="UP000494206"/>
    </source>
</evidence>
<accession>A0A8S1EZT9</accession>
<comment type="caution">
    <text evidence="1">The sequence shown here is derived from an EMBL/GenBank/DDBJ whole genome shotgun (WGS) entry which is preliminary data.</text>
</comment>
<organism evidence="1 2">
    <name type="scientific">Caenorhabditis bovis</name>
    <dbReference type="NCBI Taxonomy" id="2654633"/>
    <lineage>
        <taxon>Eukaryota</taxon>
        <taxon>Metazoa</taxon>
        <taxon>Ecdysozoa</taxon>
        <taxon>Nematoda</taxon>
        <taxon>Chromadorea</taxon>
        <taxon>Rhabditida</taxon>
        <taxon>Rhabditina</taxon>
        <taxon>Rhabditomorpha</taxon>
        <taxon>Rhabditoidea</taxon>
        <taxon>Rhabditidae</taxon>
        <taxon>Peloderinae</taxon>
        <taxon>Caenorhabditis</taxon>
    </lineage>
</organism>
<dbReference type="Proteomes" id="UP000494206">
    <property type="component" value="Unassembled WGS sequence"/>
</dbReference>
<sequence length="130" mass="14571">MLNSDDGNSRRRRLYDPTRVDTPLKHSLSSQAMAHSTFFTPFLCLKNYAQFIVPYTLREECVWTCAPKLPIKTTKIPVAEESNESSKPPAGGSILEQIALVDIYAEPLLRASQVQLDKNAEPPWDPDPIA</sequence>
<dbReference type="AlphaFoldDB" id="A0A8S1EZT9"/>
<proteinExistence type="predicted"/>
<name>A0A8S1EZT9_9PELO</name>